<gene>
    <name evidence="1" type="ordered locus">SL003B_0316</name>
</gene>
<evidence type="ECO:0000313" key="1">
    <source>
        <dbReference type="EMBL" id="ADZ68751.1"/>
    </source>
</evidence>
<dbReference type="OrthoDB" id="489040at2"/>
<dbReference type="RefSeq" id="WP_013651075.1">
    <property type="nucleotide sequence ID" value="NC_015259.1"/>
</dbReference>
<dbReference type="Proteomes" id="UP000008130">
    <property type="component" value="Chromosome"/>
</dbReference>
<protein>
    <submittedName>
        <fullName evidence="1">Uncharacterized protein</fullName>
    </submittedName>
</protein>
<dbReference type="AlphaFoldDB" id="F2J1A6"/>
<organism evidence="1 2">
    <name type="scientific">Polymorphum gilvum (strain LMG 25793 / CGMCC 1.9160 / SL003B-26A1)</name>
    <dbReference type="NCBI Taxonomy" id="991905"/>
    <lineage>
        <taxon>Bacteria</taxon>
        <taxon>Pseudomonadati</taxon>
        <taxon>Pseudomonadota</taxon>
        <taxon>Alphaproteobacteria</taxon>
        <taxon>Rhodobacterales</taxon>
        <taxon>Paracoccaceae</taxon>
        <taxon>Polymorphum</taxon>
    </lineage>
</organism>
<evidence type="ECO:0000313" key="2">
    <source>
        <dbReference type="Proteomes" id="UP000008130"/>
    </source>
</evidence>
<keyword evidence="2" id="KW-1185">Reference proteome</keyword>
<accession>F2J1A6</accession>
<proteinExistence type="predicted"/>
<reference evidence="1 2" key="1">
    <citation type="journal article" date="2011" name="J. Bacteriol.">
        <title>Complete genome sequence of Polymorphum gilvum SL003B-26A1T, a crude oil-degrading bacterium from oil-polluted saline soil.</title>
        <authorList>
            <person name="Li S.G."/>
            <person name="Tang Y.Q."/>
            <person name="Nie Y."/>
            <person name="Cai M."/>
            <person name="Wu X.L."/>
        </authorList>
    </citation>
    <scope>NUCLEOTIDE SEQUENCE [LARGE SCALE GENOMIC DNA]</scope>
    <source>
        <strain evidence="2">LMG 25793 / CGMCC 1.9160 / SL003B-26A1</strain>
    </source>
</reference>
<dbReference type="EMBL" id="CP002568">
    <property type="protein sequence ID" value="ADZ68751.1"/>
    <property type="molecule type" value="Genomic_DNA"/>
</dbReference>
<sequence>MRSSASIDPVFVFGSNLAGRHGKGAALWARQHRGAIYGQGVGPQGAAYAIPTKDRQLRVLPLATIRGHVHDFLGHARRRADLRFEVTPIGCGLAGYRPDQIAPMFADAPANVILPDAFRAVLVARAWRSP</sequence>
<dbReference type="PATRIC" id="fig|991905.3.peg.319"/>
<dbReference type="STRING" id="991905.SL003B_0316"/>
<name>F2J1A6_POLGS</name>
<dbReference type="KEGG" id="pgv:SL003B_0316"/>
<dbReference type="eggNOG" id="COG1595">
    <property type="taxonomic scope" value="Bacteria"/>
</dbReference>
<dbReference type="HOGENOM" id="CLU_146660_0_0_5"/>